<keyword evidence="2" id="KW-1185">Reference proteome</keyword>
<reference evidence="1" key="2">
    <citation type="submission" date="2020-09" db="EMBL/GenBank/DDBJ databases">
        <authorList>
            <person name="Sun Q."/>
            <person name="Zhou Y."/>
        </authorList>
    </citation>
    <scope>NUCLEOTIDE SEQUENCE</scope>
    <source>
        <strain evidence="1">CGMCC 1.3617</strain>
    </source>
</reference>
<reference evidence="1" key="1">
    <citation type="journal article" date="2014" name="Int. J. Syst. Evol. Microbiol.">
        <title>Complete genome sequence of Corynebacterium casei LMG S-19264T (=DSM 44701T), isolated from a smear-ripened cheese.</title>
        <authorList>
            <consortium name="US DOE Joint Genome Institute (JGI-PGF)"/>
            <person name="Walter F."/>
            <person name="Albersmeier A."/>
            <person name="Kalinowski J."/>
            <person name="Ruckert C."/>
        </authorList>
    </citation>
    <scope>NUCLEOTIDE SEQUENCE</scope>
    <source>
        <strain evidence="1">CGMCC 1.3617</strain>
    </source>
</reference>
<comment type="caution">
    <text evidence="1">The sequence shown here is derived from an EMBL/GenBank/DDBJ whole genome shotgun (WGS) entry which is preliminary data.</text>
</comment>
<dbReference type="AlphaFoldDB" id="A0A917NZV9"/>
<protein>
    <submittedName>
        <fullName evidence="1">Uncharacterized protein</fullName>
    </submittedName>
</protein>
<proteinExistence type="predicted"/>
<dbReference type="Gene3D" id="3.40.50.360">
    <property type="match status" value="1"/>
</dbReference>
<accession>A0A917NZV9</accession>
<dbReference type="EMBL" id="BMKW01000019">
    <property type="protein sequence ID" value="GGJ40518.1"/>
    <property type="molecule type" value="Genomic_DNA"/>
</dbReference>
<evidence type="ECO:0000313" key="1">
    <source>
        <dbReference type="EMBL" id="GGJ40518.1"/>
    </source>
</evidence>
<dbReference type="InterPro" id="IPR029039">
    <property type="entry name" value="Flavoprotein-like_sf"/>
</dbReference>
<sequence length="62" mass="6998">MAQQHLRNVLAFLDMPTLAQPEIFLQFEDGLFDASGGIGEASRSFLQTWMDRYSSFVRTNAA</sequence>
<dbReference type="Proteomes" id="UP000661507">
    <property type="component" value="Unassembled WGS sequence"/>
</dbReference>
<evidence type="ECO:0000313" key="2">
    <source>
        <dbReference type="Proteomes" id="UP000661507"/>
    </source>
</evidence>
<organism evidence="1 2">
    <name type="scientific">Neoroseomonas lacus</name>
    <dbReference type="NCBI Taxonomy" id="287609"/>
    <lineage>
        <taxon>Bacteria</taxon>
        <taxon>Pseudomonadati</taxon>
        <taxon>Pseudomonadota</taxon>
        <taxon>Alphaproteobacteria</taxon>
        <taxon>Acetobacterales</taxon>
        <taxon>Acetobacteraceae</taxon>
        <taxon>Neoroseomonas</taxon>
    </lineage>
</organism>
<gene>
    <name evidence="1" type="ORF">GCM10011320_55250</name>
</gene>
<name>A0A917NZV9_9PROT</name>